<gene>
    <name evidence="1" type="ORF">JCM19239_1488</name>
</gene>
<dbReference type="EMBL" id="BBMS01000033">
    <property type="protein sequence ID" value="GAL27767.1"/>
    <property type="molecule type" value="Genomic_DNA"/>
</dbReference>
<dbReference type="Proteomes" id="UP000029223">
    <property type="component" value="Unassembled WGS sequence"/>
</dbReference>
<evidence type="ECO:0000313" key="1">
    <source>
        <dbReference type="EMBL" id="GAL27767.1"/>
    </source>
</evidence>
<protein>
    <submittedName>
        <fullName evidence="1">Uncharacterized protein</fullName>
    </submittedName>
</protein>
<reference evidence="2" key="1">
    <citation type="submission" date="2014-09" db="EMBL/GenBank/DDBJ databases">
        <title>Vibrio variabilis JCM 19239. (C206) whole genome shotgun sequence.</title>
        <authorList>
            <person name="Sawabe T."/>
            <person name="Meirelles P."/>
            <person name="Nakanishi M."/>
            <person name="Sayaka M."/>
            <person name="Hattori M."/>
            <person name="Ohkuma M."/>
        </authorList>
    </citation>
    <scope>NUCLEOTIDE SEQUENCE [LARGE SCALE GENOMIC DNA]</scope>
    <source>
        <strain evidence="2">JCM 19239</strain>
    </source>
</reference>
<proteinExistence type="predicted"/>
<comment type="caution">
    <text evidence="1">The sequence shown here is derived from an EMBL/GenBank/DDBJ whole genome shotgun (WGS) entry which is preliminary data.</text>
</comment>
<accession>A0ABQ0JG77</accession>
<reference evidence="2" key="2">
    <citation type="submission" date="2014-09" db="EMBL/GenBank/DDBJ databases">
        <authorList>
            <consortium name="NBRP consortium"/>
            <person name="Sawabe T."/>
            <person name="Meirelles P."/>
            <person name="Nakanishi M."/>
            <person name="Sayaka M."/>
            <person name="Hattori M."/>
            <person name="Ohkuma M."/>
        </authorList>
    </citation>
    <scope>NUCLEOTIDE SEQUENCE [LARGE SCALE GENOMIC DNA]</scope>
    <source>
        <strain evidence="2">JCM 19239</strain>
    </source>
</reference>
<name>A0ABQ0JG77_9VIBR</name>
<keyword evidence="2" id="KW-1185">Reference proteome</keyword>
<sequence>MKKQDLELIQRCDSAITHGQNTDFTPEEAERLGAFVEDALTESDVIESKGQYDE</sequence>
<evidence type="ECO:0000313" key="2">
    <source>
        <dbReference type="Proteomes" id="UP000029223"/>
    </source>
</evidence>
<organism evidence="1 2">
    <name type="scientific">Vibrio variabilis</name>
    <dbReference type="NCBI Taxonomy" id="990271"/>
    <lineage>
        <taxon>Bacteria</taxon>
        <taxon>Pseudomonadati</taxon>
        <taxon>Pseudomonadota</taxon>
        <taxon>Gammaproteobacteria</taxon>
        <taxon>Vibrionales</taxon>
        <taxon>Vibrionaceae</taxon>
        <taxon>Vibrio</taxon>
    </lineage>
</organism>